<evidence type="ECO:0000256" key="1">
    <source>
        <dbReference type="SAM" id="SignalP"/>
    </source>
</evidence>
<dbReference type="AlphaFoldDB" id="A0A433QU13"/>
<evidence type="ECO:0000313" key="2">
    <source>
        <dbReference type="EMBL" id="RUS33283.1"/>
    </source>
</evidence>
<evidence type="ECO:0000313" key="3">
    <source>
        <dbReference type="Proteomes" id="UP000274822"/>
    </source>
</evidence>
<keyword evidence="3" id="KW-1185">Reference proteome</keyword>
<feature type="signal peptide" evidence="1">
    <location>
        <begin position="1"/>
        <end position="20"/>
    </location>
</feature>
<feature type="chain" id="PRO_5019519133" evidence="1">
    <location>
        <begin position="21"/>
        <end position="116"/>
    </location>
</feature>
<dbReference type="EMBL" id="RBNJ01001312">
    <property type="protein sequence ID" value="RUS33283.1"/>
    <property type="molecule type" value="Genomic_DNA"/>
</dbReference>
<keyword evidence="1" id="KW-0732">Signal</keyword>
<protein>
    <submittedName>
        <fullName evidence="2">Uncharacterized protein</fullName>
    </submittedName>
</protein>
<reference evidence="2 3" key="1">
    <citation type="journal article" date="2018" name="New Phytol.">
        <title>Phylogenomics of Endogonaceae and evolution of mycorrhizas within Mucoromycota.</title>
        <authorList>
            <person name="Chang Y."/>
            <person name="Desiro A."/>
            <person name="Na H."/>
            <person name="Sandor L."/>
            <person name="Lipzen A."/>
            <person name="Clum A."/>
            <person name="Barry K."/>
            <person name="Grigoriev I.V."/>
            <person name="Martin F.M."/>
            <person name="Stajich J.E."/>
            <person name="Smith M.E."/>
            <person name="Bonito G."/>
            <person name="Spatafora J.W."/>
        </authorList>
    </citation>
    <scope>NUCLEOTIDE SEQUENCE [LARGE SCALE GENOMIC DNA]</scope>
    <source>
        <strain evidence="2 3">AD002</strain>
    </source>
</reference>
<gene>
    <name evidence="2" type="ORF">BC938DRAFT_472247</name>
</gene>
<accession>A0A433QU13</accession>
<dbReference type="Proteomes" id="UP000274822">
    <property type="component" value="Unassembled WGS sequence"/>
</dbReference>
<organism evidence="2 3">
    <name type="scientific">Jimgerdemannia flammicorona</name>
    <dbReference type="NCBI Taxonomy" id="994334"/>
    <lineage>
        <taxon>Eukaryota</taxon>
        <taxon>Fungi</taxon>
        <taxon>Fungi incertae sedis</taxon>
        <taxon>Mucoromycota</taxon>
        <taxon>Mucoromycotina</taxon>
        <taxon>Endogonomycetes</taxon>
        <taxon>Endogonales</taxon>
        <taxon>Endogonaceae</taxon>
        <taxon>Jimgerdemannia</taxon>
    </lineage>
</organism>
<comment type="caution">
    <text evidence="2">The sequence shown here is derived from an EMBL/GenBank/DDBJ whole genome shotgun (WGS) entry which is preliminary data.</text>
</comment>
<sequence length="116" mass="12263">MLSLVVVLVISVWDLPPISTFLLPSSYPTNPATTPATTSATPHTVWRGTIDISYLSAAGDAWLTGVWELAVSDTLVTCTSDSLLTGTLVYELNGAGIHDVTCFITHEAGARSKLVT</sequence>
<name>A0A433QU13_9FUNG</name>
<proteinExistence type="predicted"/>